<dbReference type="RefSeq" id="WP_264790841.1">
    <property type="nucleotide sequence ID" value="NZ_AP026867.1"/>
</dbReference>
<feature type="signal peptide" evidence="1">
    <location>
        <begin position="1"/>
        <end position="18"/>
    </location>
</feature>
<dbReference type="InterPro" id="IPR004843">
    <property type="entry name" value="Calcineurin-like_PHP"/>
</dbReference>
<dbReference type="PROSITE" id="PS51257">
    <property type="entry name" value="PROKAR_LIPOPROTEIN"/>
    <property type="match status" value="1"/>
</dbReference>
<protein>
    <submittedName>
        <fullName evidence="4">T9SS type A sorting domain-containing protein</fullName>
    </submittedName>
</protein>
<dbReference type="InterPro" id="IPR029052">
    <property type="entry name" value="Metallo-depent_PP-like"/>
</dbReference>
<dbReference type="InterPro" id="IPR026444">
    <property type="entry name" value="Secre_tail"/>
</dbReference>
<dbReference type="Pfam" id="PF00149">
    <property type="entry name" value="Metallophos"/>
    <property type="match status" value="1"/>
</dbReference>
<accession>A0A915Y9U9</accession>
<evidence type="ECO:0000256" key="1">
    <source>
        <dbReference type="SAM" id="SignalP"/>
    </source>
</evidence>
<sequence>MKLLIIFSFCVLCSCLNAQSNANLYSFFVAGHTYGEIGQNNIGLHPPFKMKFDYIKGRTEIQFGILTGDIVSPNPVAQDWDEVDLDIDSLGIPVYFSAGNHDMENRPVYESRYGRTYYDFTFQNDLFIVLDPNLDHWNISGNQLVYLKNLLQTSARTADNIYVFFHQVLWREHDNKYSDITPNSFAGKINPTDRINFWTEVEPLFHELPNRVVMFSGDFGGAPWSTPFMYDTYDNITFIGSGMGKRNQDNFIVVNIDSSKSIDYDLICLEHADLYCLGELTDYQKTVEESKYACYPNPTDGEITIRLATDATTKIEVFSTAGKLLLQKKYERIYQSRIDLAPFDQGLYLIKITSPSQTSIFKIIKN</sequence>
<name>A0A915Y9U9_9BACT</name>
<reference evidence="4" key="1">
    <citation type="submission" date="2022-09" db="EMBL/GenBank/DDBJ databases">
        <title>Aureispira anguillicida sp. nov., isolated from Leptocephalus of Japanese eel Anguilla japonica.</title>
        <authorList>
            <person name="Yuasa K."/>
            <person name="Mekata T."/>
            <person name="Ikunari K."/>
        </authorList>
    </citation>
    <scope>NUCLEOTIDE SEQUENCE</scope>
    <source>
        <strain evidence="4">EL160426</strain>
    </source>
</reference>
<dbReference type="EMBL" id="AP026867">
    <property type="protein sequence ID" value="BDS09449.1"/>
    <property type="molecule type" value="Genomic_DNA"/>
</dbReference>
<dbReference type="Pfam" id="PF18962">
    <property type="entry name" value="Por_Secre_tail"/>
    <property type="match status" value="1"/>
</dbReference>
<feature type="chain" id="PRO_5037777931" evidence="1">
    <location>
        <begin position="19"/>
        <end position="366"/>
    </location>
</feature>
<evidence type="ECO:0000313" key="5">
    <source>
        <dbReference type="Proteomes" id="UP001060919"/>
    </source>
</evidence>
<dbReference type="PANTHER" id="PTHR43143">
    <property type="entry name" value="METALLOPHOSPHOESTERASE, CALCINEURIN SUPERFAMILY"/>
    <property type="match status" value="1"/>
</dbReference>
<dbReference type="AlphaFoldDB" id="A0A915Y9U9"/>
<feature type="domain" description="Calcineurin-like phosphoesterase" evidence="2">
    <location>
        <begin position="46"/>
        <end position="142"/>
    </location>
</feature>
<dbReference type="Proteomes" id="UP001060919">
    <property type="component" value="Chromosome"/>
</dbReference>
<keyword evidence="5" id="KW-1185">Reference proteome</keyword>
<dbReference type="NCBIfam" id="TIGR04183">
    <property type="entry name" value="Por_Secre_tail"/>
    <property type="match status" value="1"/>
</dbReference>
<evidence type="ECO:0000313" key="4">
    <source>
        <dbReference type="EMBL" id="BDS09449.1"/>
    </source>
</evidence>
<dbReference type="GO" id="GO:0016787">
    <property type="term" value="F:hydrolase activity"/>
    <property type="evidence" value="ECO:0007669"/>
    <property type="project" value="InterPro"/>
</dbReference>
<evidence type="ECO:0000259" key="2">
    <source>
        <dbReference type="Pfam" id="PF00149"/>
    </source>
</evidence>
<feature type="domain" description="Secretion system C-terminal sorting" evidence="3">
    <location>
        <begin position="295"/>
        <end position="364"/>
    </location>
</feature>
<dbReference type="SUPFAM" id="SSF56300">
    <property type="entry name" value="Metallo-dependent phosphatases"/>
    <property type="match status" value="1"/>
</dbReference>
<proteinExistence type="predicted"/>
<organism evidence="4 5">
    <name type="scientific">Aureispira anguillae</name>
    <dbReference type="NCBI Taxonomy" id="2864201"/>
    <lineage>
        <taxon>Bacteria</taxon>
        <taxon>Pseudomonadati</taxon>
        <taxon>Bacteroidota</taxon>
        <taxon>Saprospiria</taxon>
        <taxon>Saprospirales</taxon>
        <taxon>Saprospiraceae</taxon>
        <taxon>Aureispira</taxon>
    </lineage>
</organism>
<dbReference type="KEGG" id="aup:AsAng_0001470"/>
<keyword evidence="1" id="KW-0732">Signal</keyword>
<gene>
    <name evidence="4" type="ORF">AsAng_0001470</name>
</gene>
<evidence type="ECO:0000259" key="3">
    <source>
        <dbReference type="Pfam" id="PF18962"/>
    </source>
</evidence>
<dbReference type="PANTHER" id="PTHR43143:SF1">
    <property type="entry name" value="SERINE_THREONINE-PROTEIN PHOSPHATASE CPPED1"/>
    <property type="match status" value="1"/>
</dbReference>
<dbReference type="InterPro" id="IPR051918">
    <property type="entry name" value="STPP_CPPED1"/>
</dbReference>
<dbReference type="Gene3D" id="3.60.21.10">
    <property type="match status" value="1"/>
</dbReference>